<keyword evidence="3" id="KW-1185">Reference proteome</keyword>
<evidence type="ECO:0000256" key="1">
    <source>
        <dbReference type="SAM" id="MobiDB-lite"/>
    </source>
</evidence>
<evidence type="ECO:0000313" key="3">
    <source>
        <dbReference type="Proteomes" id="UP000198287"/>
    </source>
</evidence>
<comment type="caution">
    <text evidence="2">The sequence shown here is derived from an EMBL/GenBank/DDBJ whole genome shotgun (WGS) entry which is preliminary data.</text>
</comment>
<feature type="compositionally biased region" description="Basic and acidic residues" evidence="1">
    <location>
        <begin position="125"/>
        <end position="146"/>
    </location>
</feature>
<organism evidence="2 3">
    <name type="scientific">Folsomia candida</name>
    <name type="common">Springtail</name>
    <dbReference type="NCBI Taxonomy" id="158441"/>
    <lineage>
        <taxon>Eukaryota</taxon>
        <taxon>Metazoa</taxon>
        <taxon>Ecdysozoa</taxon>
        <taxon>Arthropoda</taxon>
        <taxon>Hexapoda</taxon>
        <taxon>Collembola</taxon>
        <taxon>Entomobryomorpha</taxon>
        <taxon>Isotomoidea</taxon>
        <taxon>Isotomidae</taxon>
        <taxon>Proisotominae</taxon>
        <taxon>Folsomia</taxon>
    </lineage>
</organism>
<name>A0A226E8H6_FOLCA</name>
<evidence type="ECO:0000313" key="2">
    <source>
        <dbReference type="EMBL" id="OXA53630.1"/>
    </source>
</evidence>
<proteinExistence type="predicted"/>
<dbReference type="Proteomes" id="UP000198287">
    <property type="component" value="Unassembled WGS sequence"/>
</dbReference>
<dbReference type="AlphaFoldDB" id="A0A226E8H6"/>
<sequence>MWWGFAGAKRHSHRLSAEERFECVSCVKSGDTVYVISRSGGGCLEKDVVDDFPCLIVWAKYCAQELYPCDDEYQAHSRPLKQVACAGDEPNEVRSDDQCGEGENTEGRRGSLLERALESSNNWHRELTNDIRRSRPEEGEEHRPKLNEQPGFAVRKKMRKAMHFYDWLIDMVM</sequence>
<accession>A0A226E8H6</accession>
<feature type="region of interest" description="Disordered" evidence="1">
    <location>
        <begin position="125"/>
        <end position="152"/>
    </location>
</feature>
<dbReference type="EMBL" id="LNIX01000005">
    <property type="protein sequence ID" value="OXA53630.1"/>
    <property type="molecule type" value="Genomic_DNA"/>
</dbReference>
<gene>
    <name evidence="2" type="ORF">Fcan01_11207</name>
</gene>
<protein>
    <submittedName>
        <fullName evidence="2">Uncharacterized protein</fullName>
    </submittedName>
</protein>
<reference evidence="2 3" key="1">
    <citation type="submission" date="2015-12" db="EMBL/GenBank/DDBJ databases">
        <title>The genome of Folsomia candida.</title>
        <authorList>
            <person name="Faddeeva A."/>
            <person name="Derks M.F."/>
            <person name="Anvar Y."/>
            <person name="Smit S."/>
            <person name="Van Straalen N."/>
            <person name="Roelofs D."/>
        </authorList>
    </citation>
    <scope>NUCLEOTIDE SEQUENCE [LARGE SCALE GENOMIC DNA]</scope>
    <source>
        <strain evidence="2 3">VU population</strain>
        <tissue evidence="2">Whole body</tissue>
    </source>
</reference>
<feature type="region of interest" description="Disordered" evidence="1">
    <location>
        <begin position="87"/>
        <end position="110"/>
    </location>
</feature>